<dbReference type="GO" id="GO:0005737">
    <property type="term" value="C:cytoplasm"/>
    <property type="evidence" value="ECO:0007669"/>
    <property type="project" value="UniProtKB-SubCell"/>
</dbReference>
<comment type="subcellular location">
    <subcellularLocation>
        <location evidence="4">Cytoplasm</location>
    </subcellularLocation>
</comment>
<dbReference type="Gene3D" id="2.30.290.10">
    <property type="entry name" value="BH3618-like"/>
    <property type="match status" value="1"/>
</dbReference>
<dbReference type="AlphaFoldDB" id="A0A6S6M3G5"/>
<evidence type="ECO:0000256" key="4">
    <source>
        <dbReference type="HAMAP-Rule" id="MF_01185"/>
    </source>
</evidence>
<keyword evidence="5" id="KW-0282">Flagellum</keyword>
<dbReference type="RefSeq" id="WP_185243497.1">
    <property type="nucleotide sequence ID" value="NZ_AP023213.1"/>
</dbReference>
<evidence type="ECO:0000256" key="1">
    <source>
        <dbReference type="ARBA" id="ARBA00022490"/>
    </source>
</evidence>
<dbReference type="GO" id="GO:0044780">
    <property type="term" value="P:bacterial-type flagellum assembly"/>
    <property type="evidence" value="ECO:0007669"/>
    <property type="project" value="UniProtKB-UniRule"/>
</dbReference>
<comment type="similarity">
    <text evidence="4">Belongs to the FliW family.</text>
</comment>
<gene>
    <name evidence="4" type="primary">fliW</name>
    <name evidence="5" type="ORF">GEOBRER4_n3787</name>
</gene>
<protein>
    <recommendedName>
        <fullName evidence="4">Flagellar assembly factor FliW</fullName>
    </recommendedName>
</protein>
<dbReference type="InterPro" id="IPR024046">
    <property type="entry name" value="Flagellar_assmbl_FliW_dom_sf"/>
</dbReference>
<sequence length="143" mass="16158">MQVETTRFGSLEIEDDKVISMPEGILGFAERRFILLNPPNLGPFCWLQAVDNPNLAFVVTDVENLAYDCSYKLTEEECCALELGEDGKVIYLLIVNMAAEPQDITVNLRGPIVLNPDRLIARQLVMEGESYPLRHPFFQIRGN</sequence>
<name>A0A6S6M3G5_9BACT</name>
<accession>A0A6S6M3G5</accession>
<comment type="function">
    <text evidence="4">Acts as an anti-CsrA protein, binds CsrA and prevents it from repressing translation of its target genes, one of which is flagellin. Binds to flagellin and participates in the assembly of the flagellum.</text>
</comment>
<keyword evidence="2 4" id="KW-1005">Bacterial flagellum biogenesis</keyword>
<reference evidence="5 6" key="1">
    <citation type="submission" date="2020-06" db="EMBL/GenBank/DDBJ databases">
        <title>Interaction of electrochemicaly active bacteria, Geobacter bremensis R4 on different carbon anode.</title>
        <authorList>
            <person name="Meng L."/>
            <person name="Yoshida N."/>
        </authorList>
    </citation>
    <scope>NUCLEOTIDE SEQUENCE [LARGE SCALE GENOMIC DNA]</scope>
    <source>
        <strain evidence="5 6">R4</strain>
    </source>
</reference>
<dbReference type="InterPro" id="IPR003775">
    <property type="entry name" value="Flagellar_assembly_factor_FliW"/>
</dbReference>
<dbReference type="GO" id="GO:0006417">
    <property type="term" value="P:regulation of translation"/>
    <property type="evidence" value="ECO:0007669"/>
    <property type="project" value="UniProtKB-KW"/>
</dbReference>
<dbReference type="Proteomes" id="UP000515472">
    <property type="component" value="Chromosome"/>
</dbReference>
<dbReference type="PANTHER" id="PTHR39190">
    <property type="entry name" value="FLAGELLAR ASSEMBLY FACTOR FLIW"/>
    <property type="match status" value="1"/>
</dbReference>
<dbReference type="HAMAP" id="MF_01185">
    <property type="entry name" value="FliW"/>
    <property type="match status" value="1"/>
</dbReference>
<keyword evidence="3 4" id="KW-0810">Translation regulation</keyword>
<dbReference type="Pfam" id="PF02623">
    <property type="entry name" value="FliW"/>
    <property type="match status" value="1"/>
</dbReference>
<dbReference type="KEGG" id="gbn:GEOBRER4_36420"/>
<keyword evidence="5" id="KW-0969">Cilium</keyword>
<dbReference type="SUPFAM" id="SSF141457">
    <property type="entry name" value="BH3618-like"/>
    <property type="match status" value="1"/>
</dbReference>
<dbReference type="PANTHER" id="PTHR39190:SF1">
    <property type="entry name" value="FLAGELLAR ASSEMBLY FACTOR FLIW"/>
    <property type="match status" value="1"/>
</dbReference>
<proteinExistence type="inferred from homology"/>
<keyword evidence="6" id="KW-1185">Reference proteome</keyword>
<organism evidence="5 6">
    <name type="scientific">Citrifermentans bremense</name>
    <dbReference type="NCBI Taxonomy" id="60035"/>
    <lineage>
        <taxon>Bacteria</taxon>
        <taxon>Pseudomonadati</taxon>
        <taxon>Thermodesulfobacteriota</taxon>
        <taxon>Desulfuromonadia</taxon>
        <taxon>Geobacterales</taxon>
        <taxon>Geobacteraceae</taxon>
        <taxon>Citrifermentans</taxon>
    </lineage>
</organism>
<dbReference type="EMBL" id="AP023213">
    <property type="protein sequence ID" value="BCG48892.1"/>
    <property type="molecule type" value="Genomic_DNA"/>
</dbReference>
<evidence type="ECO:0000313" key="5">
    <source>
        <dbReference type="EMBL" id="BCG48892.1"/>
    </source>
</evidence>
<keyword evidence="4" id="KW-0143">Chaperone</keyword>
<evidence type="ECO:0000313" key="6">
    <source>
        <dbReference type="Proteomes" id="UP000515472"/>
    </source>
</evidence>
<evidence type="ECO:0000256" key="3">
    <source>
        <dbReference type="ARBA" id="ARBA00022845"/>
    </source>
</evidence>
<keyword evidence="1 4" id="KW-0963">Cytoplasm</keyword>
<comment type="subunit">
    <text evidence="4">Interacts with translational regulator CsrA and flagellin(s).</text>
</comment>
<evidence type="ECO:0000256" key="2">
    <source>
        <dbReference type="ARBA" id="ARBA00022795"/>
    </source>
</evidence>
<keyword evidence="5" id="KW-0966">Cell projection</keyword>